<dbReference type="Proteomes" id="UP000321389">
    <property type="component" value="Chromosome"/>
</dbReference>
<dbReference type="EMBL" id="CP042301">
    <property type="protein sequence ID" value="QDZ03000.1"/>
    <property type="molecule type" value="Genomic_DNA"/>
</dbReference>
<proteinExistence type="predicted"/>
<dbReference type="AlphaFoldDB" id="A0A5B8L5M3"/>
<dbReference type="KEGG" id="niy:FQ775_22990"/>
<gene>
    <name evidence="1" type="ORF">FQ775_22990</name>
</gene>
<organism evidence="1 2">
    <name type="scientific">Nitratireductor mangrovi</name>
    <dbReference type="NCBI Taxonomy" id="2599600"/>
    <lineage>
        <taxon>Bacteria</taxon>
        <taxon>Pseudomonadati</taxon>
        <taxon>Pseudomonadota</taxon>
        <taxon>Alphaproteobacteria</taxon>
        <taxon>Hyphomicrobiales</taxon>
        <taxon>Phyllobacteriaceae</taxon>
        <taxon>Nitratireductor</taxon>
    </lineage>
</organism>
<evidence type="ECO:0000313" key="2">
    <source>
        <dbReference type="Proteomes" id="UP000321389"/>
    </source>
</evidence>
<protein>
    <submittedName>
        <fullName evidence="1">DUF2125 domain-containing protein</fullName>
    </submittedName>
</protein>
<dbReference type="InterPro" id="IPR018666">
    <property type="entry name" value="DUF2125"/>
</dbReference>
<accession>A0A5B8L5M3</accession>
<reference evidence="1" key="1">
    <citation type="submission" date="2020-04" db="EMBL/GenBank/DDBJ databases">
        <title>Nitratireductor sp. nov. isolated from mangrove soil.</title>
        <authorList>
            <person name="Ye Y."/>
        </authorList>
    </citation>
    <scope>NUCLEOTIDE SEQUENCE</scope>
    <source>
        <strain evidence="1">SY7</strain>
    </source>
</reference>
<dbReference type="Pfam" id="PF09898">
    <property type="entry name" value="DUF2125"/>
    <property type="match status" value="1"/>
</dbReference>
<sequence>MSRRFVWLAIAIIAATALYTAGWFYAAGRLEAATDAAIARITSDGGRAGCANRTARGYPFRIGLFCDEVALDDRDDRFNFRADGLRSAAQIYNPTHIVGELDEAWFDLFASPTPYGVHFEGIRFSTRIANPLPERISVTSGPISVDENPLSRGLLIVFSANGGETHLRRNGDDIDIAMSGEGISARAINRQIDVERFLADLTIDDGVRLAAEPPKSLRGLSVTLRDVSVMLAGDARVAVSGPIAVDSEGLVNAKLQLTAHKPREIAAFLADLMPEQRGQVTSVAAGLAALGETPSLPLTIVKGQARLAFVTLGDIPPLR</sequence>
<keyword evidence="2" id="KW-1185">Reference proteome</keyword>
<dbReference type="RefSeq" id="WP_146301633.1">
    <property type="nucleotide sequence ID" value="NZ_CP042301.2"/>
</dbReference>
<evidence type="ECO:0000313" key="1">
    <source>
        <dbReference type="EMBL" id="QDZ03000.1"/>
    </source>
</evidence>
<name>A0A5B8L5M3_9HYPH</name>
<dbReference type="OrthoDB" id="7169664at2"/>